<dbReference type="Proteomes" id="UP000059419">
    <property type="component" value="Chromosome 1"/>
</dbReference>
<dbReference type="STRING" id="1619313.EM595_0077"/>
<dbReference type="Gene3D" id="3.90.550.10">
    <property type="entry name" value="Spore Coat Polysaccharide Biosynthesis Protein SpsA, Chain A"/>
    <property type="match status" value="1"/>
</dbReference>
<accession>A0A0U5KWC5</accession>
<organism evidence="2 3">
    <name type="scientific">Duffyella gerundensis</name>
    <dbReference type="NCBI Taxonomy" id="1619313"/>
    <lineage>
        <taxon>Bacteria</taxon>
        <taxon>Pseudomonadati</taxon>
        <taxon>Pseudomonadota</taxon>
        <taxon>Gammaproteobacteria</taxon>
        <taxon>Enterobacterales</taxon>
        <taxon>Erwiniaceae</taxon>
        <taxon>Duffyella</taxon>
    </lineage>
</organism>
<evidence type="ECO:0000313" key="3">
    <source>
        <dbReference type="Proteomes" id="UP000059419"/>
    </source>
</evidence>
<keyword evidence="2" id="KW-0808">Transferase</keyword>
<dbReference type="Pfam" id="PF00535">
    <property type="entry name" value="Glycos_transf_2"/>
    <property type="match status" value="1"/>
</dbReference>
<dbReference type="PANTHER" id="PTHR22916:SF3">
    <property type="entry name" value="UDP-GLCNAC:BETAGAL BETA-1,3-N-ACETYLGLUCOSAMINYLTRANSFERASE-LIKE PROTEIN 1"/>
    <property type="match status" value="1"/>
</dbReference>
<feature type="domain" description="Glycosyltransferase 2-like" evidence="1">
    <location>
        <begin position="8"/>
        <end position="139"/>
    </location>
</feature>
<dbReference type="PATRIC" id="fig|1619313.3.peg.76"/>
<dbReference type="GO" id="GO:0016758">
    <property type="term" value="F:hexosyltransferase activity"/>
    <property type="evidence" value="ECO:0007669"/>
    <property type="project" value="UniProtKB-ARBA"/>
</dbReference>
<dbReference type="CDD" id="cd00761">
    <property type="entry name" value="Glyco_tranf_GTA_type"/>
    <property type="match status" value="1"/>
</dbReference>
<sequence>MRDSAVLSVLITAHNCATWLDATLESVIAAIAGADDQCEVIIINDASEDETQQIIDAFTVRYPRLISDNTALRNIGKVRNHAINLAQGDYVLMVDGDDRLLPGAIADHLKVLTQQQPALYLSKIIECRTETPAANWQFSSPNQLTTHSAIQKFLIHREFQAHVIGQYFRRTLLLANPFPPFVCYEDTWLFPLLLTQAEKILYTDAGFYLYRKHSNSLSTVMNDEKVDCMVAATRHLDEVLPVEFQPLIVCHWLDVAHRHRDVLQRTGHWQEVVERILTTRLMRFMLNGAVRTSYKRKMLAFRKGIR</sequence>
<proteinExistence type="predicted"/>
<dbReference type="EMBL" id="LN907827">
    <property type="protein sequence ID" value="CUU22314.1"/>
    <property type="molecule type" value="Genomic_DNA"/>
</dbReference>
<dbReference type="PANTHER" id="PTHR22916">
    <property type="entry name" value="GLYCOSYLTRANSFERASE"/>
    <property type="match status" value="1"/>
</dbReference>
<dbReference type="InterPro" id="IPR029044">
    <property type="entry name" value="Nucleotide-diphossugar_trans"/>
</dbReference>
<name>A0A0U5KWC5_9GAMM</name>
<keyword evidence="3" id="KW-1185">Reference proteome</keyword>
<evidence type="ECO:0000313" key="2">
    <source>
        <dbReference type="EMBL" id="CUU22314.1"/>
    </source>
</evidence>
<dbReference type="RefSeq" id="WP_067426649.1">
    <property type="nucleotide sequence ID" value="NZ_JACSXG010000015.1"/>
</dbReference>
<reference evidence="3" key="1">
    <citation type="submission" date="2015-11" db="EMBL/GenBank/DDBJ databases">
        <authorList>
            <person name="Blom J."/>
        </authorList>
    </citation>
    <scope>NUCLEOTIDE SEQUENCE [LARGE SCALE GENOMIC DNA]</scope>
</reference>
<dbReference type="AlphaFoldDB" id="A0A0U5KWC5"/>
<dbReference type="OrthoDB" id="6432904at2"/>
<evidence type="ECO:0000259" key="1">
    <source>
        <dbReference type="Pfam" id="PF00535"/>
    </source>
</evidence>
<dbReference type="KEGG" id="ege:EM595_0077"/>
<protein>
    <submittedName>
        <fullName evidence="2">Glucosyltransferase</fullName>
    </submittedName>
</protein>
<gene>
    <name evidence="2" type="ORF">EM595_0077</name>
</gene>
<dbReference type="InterPro" id="IPR001173">
    <property type="entry name" value="Glyco_trans_2-like"/>
</dbReference>
<dbReference type="SUPFAM" id="SSF53448">
    <property type="entry name" value="Nucleotide-diphospho-sugar transferases"/>
    <property type="match status" value="1"/>
</dbReference>